<dbReference type="AlphaFoldDB" id="A0A7J8RN41"/>
<dbReference type="EMBL" id="JABFAC010000006">
    <property type="protein sequence ID" value="MBA0614940.1"/>
    <property type="molecule type" value="Genomic_DNA"/>
</dbReference>
<feature type="non-terminal residue" evidence="1">
    <location>
        <position position="1"/>
    </location>
</feature>
<comment type="caution">
    <text evidence="1">The sequence shown here is derived from an EMBL/GenBank/DDBJ whole genome shotgun (WGS) entry which is preliminary data.</text>
</comment>
<name>A0A7J8RN41_GOSDV</name>
<gene>
    <name evidence="1" type="ORF">Godav_015152</name>
</gene>
<accession>A0A7J8RN41</accession>
<evidence type="ECO:0000313" key="2">
    <source>
        <dbReference type="Proteomes" id="UP000593561"/>
    </source>
</evidence>
<reference evidence="1 2" key="1">
    <citation type="journal article" date="2019" name="Genome Biol. Evol.">
        <title>Insights into the evolution of the New World diploid cottons (Gossypium, subgenus Houzingenia) based on genome sequencing.</title>
        <authorList>
            <person name="Grover C.E."/>
            <person name="Arick M.A. 2nd"/>
            <person name="Thrash A."/>
            <person name="Conover J.L."/>
            <person name="Sanders W.S."/>
            <person name="Peterson D.G."/>
            <person name="Frelichowski J.E."/>
            <person name="Scheffler J.A."/>
            <person name="Scheffler B.E."/>
            <person name="Wendel J.F."/>
        </authorList>
    </citation>
    <scope>NUCLEOTIDE SEQUENCE [LARGE SCALE GENOMIC DNA]</scope>
    <source>
        <strain evidence="1">27</strain>
        <tissue evidence="1">Leaf</tissue>
    </source>
</reference>
<protein>
    <submittedName>
        <fullName evidence="1">Uncharacterized protein</fullName>
    </submittedName>
</protein>
<proteinExistence type="predicted"/>
<evidence type="ECO:0000313" key="1">
    <source>
        <dbReference type="EMBL" id="MBA0614940.1"/>
    </source>
</evidence>
<feature type="non-terminal residue" evidence="1">
    <location>
        <position position="106"/>
    </location>
</feature>
<organism evidence="1 2">
    <name type="scientific">Gossypium davidsonii</name>
    <name type="common">Davidson's cotton</name>
    <name type="synonym">Gossypium klotzschianum subsp. davidsonii</name>
    <dbReference type="NCBI Taxonomy" id="34287"/>
    <lineage>
        <taxon>Eukaryota</taxon>
        <taxon>Viridiplantae</taxon>
        <taxon>Streptophyta</taxon>
        <taxon>Embryophyta</taxon>
        <taxon>Tracheophyta</taxon>
        <taxon>Spermatophyta</taxon>
        <taxon>Magnoliopsida</taxon>
        <taxon>eudicotyledons</taxon>
        <taxon>Gunneridae</taxon>
        <taxon>Pentapetalae</taxon>
        <taxon>rosids</taxon>
        <taxon>malvids</taxon>
        <taxon>Malvales</taxon>
        <taxon>Malvaceae</taxon>
        <taxon>Malvoideae</taxon>
        <taxon>Gossypium</taxon>
    </lineage>
</organism>
<sequence length="106" mass="12239">VLKSHKLVVNSLCLVCKVEEESVSHFFRDCVFSKHVLGGISNLIKDIKKRGAKFRSLQFRYVPREANVTTHGLAMEGRKYGYPMYWVEEVPKEVERLVDKDRRGVG</sequence>
<dbReference type="Proteomes" id="UP000593561">
    <property type="component" value="Unassembled WGS sequence"/>
</dbReference>
<keyword evidence="2" id="KW-1185">Reference proteome</keyword>